<gene>
    <name evidence="1" type="ORF">DFR50_1268</name>
</gene>
<accession>A0A366F0I3</accession>
<dbReference type="RefSeq" id="WP_113891204.1">
    <property type="nucleotide sequence ID" value="NZ_QNRK01000026.1"/>
</dbReference>
<dbReference type="SUPFAM" id="SSF101898">
    <property type="entry name" value="NHL repeat"/>
    <property type="match status" value="1"/>
</dbReference>
<keyword evidence="2" id="KW-1185">Reference proteome</keyword>
<organism evidence="1 2">
    <name type="scientific">Roseiarcus fermentans</name>
    <dbReference type="NCBI Taxonomy" id="1473586"/>
    <lineage>
        <taxon>Bacteria</taxon>
        <taxon>Pseudomonadati</taxon>
        <taxon>Pseudomonadota</taxon>
        <taxon>Alphaproteobacteria</taxon>
        <taxon>Hyphomicrobiales</taxon>
        <taxon>Roseiarcaceae</taxon>
        <taxon>Roseiarcus</taxon>
    </lineage>
</organism>
<comment type="caution">
    <text evidence="1">The sequence shown here is derived from an EMBL/GenBank/DDBJ whole genome shotgun (WGS) entry which is preliminary data.</text>
</comment>
<proteinExistence type="predicted"/>
<dbReference type="Proteomes" id="UP000253529">
    <property type="component" value="Unassembled WGS sequence"/>
</dbReference>
<sequence>MTLEGVLGPNNRLEEARGVPVEAPEAVSVGADGRLLFSSGAAVFALRKWGEAPQAFAQFERPVTALCSSPGGLVAVGTLGGALRVCDESGLTVKGWAAPELAAVADALFLSEDELAVVDHGYTADEPLLSVAPWDDAARGKLVALRRDGAPRVLAGGLHCPMGLARDGGGALIVTEFERARIVDSSGETRQAGYPGYLGRLRKTASGYLMTCLSRRDPLVEFLKTEKGFVDAMKATIPPRYWIGPRIHPEFSPDFPIELGATRLFGAIKPWAPSFSYGLVIELSDALMPVGSAHSRADGRRHAVSDAVVWNGDLVAVSKASGELLNLGPTGAPA</sequence>
<evidence type="ECO:0000313" key="2">
    <source>
        <dbReference type="Proteomes" id="UP000253529"/>
    </source>
</evidence>
<dbReference type="EMBL" id="QNRK01000026">
    <property type="protein sequence ID" value="RBP08163.1"/>
    <property type="molecule type" value="Genomic_DNA"/>
</dbReference>
<dbReference type="OrthoDB" id="8872498at2"/>
<protein>
    <recommendedName>
        <fullName evidence="3">Strictosidine synthase</fullName>
    </recommendedName>
</protein>
<dbReference type="AlphaFoldDB" id="A0A366F0I3"/>
<evidence type="ECO:0000313" key="1">
    <source>
        <dbReference type="EMBL" id="RBP08163.1"/>
    </source>
</evidence>
<reference evidence="1 2" key="1">
    <citation type="submission" date="2018-06" db="EMBL/GenBank/DDBJ databases">
        <title>Genomic Encyclopedia of Type Strains, Phase IV (KMG-IV): sequencing the most valuable type-strain genomes for metagenomic binning, comparative biology and taxonomic classification.</title>
        <authorList>
            <person name="Goeker M."/>
        </authorList>
    </citation>
    <scope>NUCLEOTIDE SEQUENCE [LARGE SCALE GENOMIC DNA]</scope>
    <source>
        <strain evidence="1 2">DSM 24875</strain>
    </source>
</reference>
<evidence type="ECO:0008006" key="3">
    <source>
        <dbReference type="Google" id="ProtNLM"/>
    </source>
</evidence>
<name>A0A366F0I3_9HYPH</name>